<name>W9CSE2_SCLBF</name>
<dbReference type="OrthoDB" id="5426707at2759"/>
<gene>
    <name evidence="2" type="ORF">SBOR_2223</name>
</gene>
<proteinExistence type="predicted"/>
<organism evidence="2 3">
    <name type="scientific">Sclerotinia borealis (strain F-4128)</name>
    <dbReference type="NCBI Taxonomy" id="1432307"/>
    <lineage>
        <taxon>Eukaryota</taxon>
        <taxon>Fungi</taxon>
        <taxon>Dikarya</taxon>
        <taxon>Ascomycota</taxon>
        <taxon>Pezizomycotina</taxon>
        <taxon>Leotiomycetes</taxon>
        <taxon>Helotiales</taxon>
        <taxon>Sclerotiniaceae</taxon>
        <taxon>Sclerotinia</taxon>
    </lineage>
</organism>
<feature type="compositionally biased region" description="Basic residues" evidence="1">
    <location>
        <begin position="44"/>
        <end position="59"/>
    </location>
</feature>
<feature type="compositionally biased region" description="Low complexity" evidence="1">
    <location>
        <begin position="1"/>
        <end position="10"/>
    </location>
</feature>
<evidence type="ECO:0000256" key="1">
    <source>
        <dbReference type="SAM" id="MobiDB-lite"/>
    </source>
</evidence>
<sequence length="125" mass="13815">MAHTTTTITTRPSLLSRLRGAKTHQRTYENSTSSPNPKLTSTHSHNHNHNHTHKTHHNNHTAGITQQPPHHHQRKPSIGDKISGAMMKLRGRLTRKPGLKAAGTRRMRGTDGRGTGSHSSYVTAC</sequence>
<evidence type="ECO:0000313" key="3">
    <source>
        <dbReference type="Proteomes" id="UP000019487"/>
    </source>
</evidence>
<evidence type="ECO:0000313" key="2">
    <source>
        <dbReference type="EMBL" id="ESZ97395.1"/>
    </source>
</evidence>
<dbReference type="EMBL" id="AYSA01000087">
    <property type="protein sequence ID" value="ESZ97395.1"/>
    <property type="molecule type" value="Genomic_DNA"/>
</dbReference>
<accession>W9CSE2</accession>
<keyword evidence="3" id="KW-1185">Reference proteome</keyword>
<protein>
    <submittedName>
        <fullName evidence="2">Uncharacterized protein</fullName>
    </submittedName>
</protein>
<feature type="compositionally biased region" description="Basic residues" evidence="1">
    <location>
        <begin position="89"/>
        <end position="107"/>
    </location>
</feature>
<dbReference type="Proteomes" id="UP000019487">
    <property type="component" value="Unassembled WGS sequence"/>
</dbReference>
<dbReference type="AlphaFoldDB" id="W9CSE2"/>
<reference evidence="2 3" key="1">
    <citation type="journal article" date="2014" name="Genome Announc.">
        <title>Draft genome sequence of Sclerotinia borealis, a psychrophilic plant pathogenic fungus.</title>
        <authorList>
            <person name="Mardanov A.V."/>
            <person name="Beletsky A.V."/>
            <person name="Kadnikov V.V."/>
            <person name="Ignatov A.N."/>
            <person name="Ravin N.V."/>
        </authorList>
    </citation>
    <scope>NUCLEOTIDE SEQUENCE [LARGE SCALE GENOMIC DNA]</scope>
    <source>
        <strain evidence="3">F-4157</strain>
    </source>
</reference>
<feature type="region of interest" description="Disordered" evidence="1">
    <location>
        <begin position="1"/>
        <end position="125"/>
    </location>
</feature>
<feature type="compositionally biased region" description="Polar residues" evidence="1">
    <location>
        <begin position="28"/>
        <end position="39"/>
    </location>
</feature>
<comment type="caution">
    <text evidence="2">The sequence shown here is derived from an EMBL/GenBank/DDBJ whole genome shotgun (WGS) entry which is preliminary data.</text>
</comment>
<dbReference type="HOGENOM" id="CLU_124525_1_0_1"/>